<keyword evidence="4 6" id="KW-0689">Ribosomal protein</keyword>
<dbReference type="HAMAP" id="MF_01363">
    <property type="entry name" value="Ribosomal_bL21"/>
    <property type="match status" value="1"/>
</dbReference>
<reference evidence="8" key="1">
    <citation type="submission" date="2020-08" db="EMBL/GenBank/DDBJ databases">
        <authorList>
            <person name="Liu C."/>
            <person name="Sun Q."/>
        </authorList>
    </citation>
    <scope>NUCLEOTIDE SEQUENCE</scope>
    <source>
        <strain evidence="8">BX16</strain>
    </source>
</reference>
<evidence type="ECO:0000313" key="8">
    <source>
        <dbReference type="EMBL" id="MBC6000094.1"/>
    </source>
</evidence>
<evidence type="ECO:0000256" key="5">
    <source>
        <dbReference type="ARBA" id="ARBA00023274"/>
    </source>
</evidence>
<accession>A0A923NDL7</accession>
<gene>
    <name evidence="6 8" type="primary">rplU</name>
    <name evidence="8" type="ORF">H8876_08790</name>
</gene>
<proteinExistence type="inferred from homology"/>
<dbReference type="GO" id="GO:1990904">
    <property type="term" value="C:ribonucleoprotein complex"/>
    <property type="evidence" value="ECO:0007669"/>
    <property type="project" value="UniProtKB-KW"/>
</dbReference>
<dbReference type="InterPro" id="IPR028909">
    <property type="entry name" value="bL21-like"/>
</dbReference>
<dbReference type="GO" id="GO:0019843">
    <property type="term" value="F:rRNA binding"/>
    <property type="evidence" value="ECO:0007669"/>
    <property type="project" value="UniProtKB-UniRule"/>
</dbReference>
<evidence type="ECO:0000256" key="7">
    <source>
        <dbReference type="RuleBase" id="RU000562"/>
    </source>
</evidence>
<evidence type="ECO:0000256" key="1">
    <source>
        <dbReference type="ARBA" id="ARBA00008563"/>
    </source>
</evidence>
<keyword evidence="5 6" id="KW-0687">Ribonucleoprotein</keyword>
<comment type="caution">
    <text evidence="8">The sequence shown here is derived from an EMBL/GenBank/DDBJ whole genome shotgun (WGS) entry which is preliminary data.</text>
</comment>
<dbReference type="GO" id="GO:0003735">
    <property type="term" value="F:structural constituent of ribosome"/>
    <property type="evidence" value="ECO:0007669"/>
    <property type="project" value="InterPro"/>
</dbReference>
<keyword evidence="2 6" id="KW-0699">rRNA-binding</keyword>
<dbReference type="InterPro" id="IPR036164">
    <property type="entry name" value="bL21-like_sf"/>
</dbReference>
<evidence type="ECO:0000256" key="3">
    <source>
        <dbReference type="ARBA" id="ARBA00022884"/>
    </source>
</evidence>
<dbReference type="PANTHER" id="PTHR21349:SF0">
    <property type="entry name" value="LARGE RIBOSOMAL SUBUNIT PROTEIN BL21M"/>
    <property type="match status" value="1"/>
</dbReference>
<dbReference type="GO" id="GO:0005737">
    <property type="term" value="C:cytoplasm"/>
    <property type="evidence" value="ECO:0007669"/>
    <property type="project" value="UniProtKB-ARBA"/>
</dbReference>
<dbReference type="RefSeq" id="WP_249287433.1">
    <property type="nucleotide sequence ID" value="NZ_JACRWC010000108.1"/>
</dbReference>
<dbReference type="PANTHER" id="PTHR21349">
    <property type="entry name" value="50S RIBOSOMAL PROTEIN L21"/>
    <property type="match status" value="1"/>
</dbReference>
<evidence type="ECO:0000256" key="2">
    <source>
        <dbReference type="ARBA" id="ARBA00022730"/>
    </source>
</evidence>
<dbReference type="AlphaFoldDB" id="A0A923NDL7"/>
<dbReference type="InterPro" id="IPR001787">
    <property type="entry name" value="Ribosomal_bL21"/>
</dbReference>
<sequence length="165" mass="17967">MYAIIETGGKQYRVENGDRIAVEKLGVEDGAKVVFDKVLVVGDGADIKVGAPYVDGVTVEGNAIETGKGKKVIIFKYKAKKDYRKKQGHRQPYTLVEITYIAGKAAPAAAAKEEAPVEEKKAVKKPSLKSMKKAELIEFAKENNIEINEKATNAVMIETIEAALK</sequence>
<evidence type="ECO:0000256" key="4">
    <source>
        <dbReference type="ARBA" id="ARBA00022980"/>
    </source>
</evidence>
<name>A0A923NDL7_9FIRM</name>
<comment type="function">
    <text evidence="6 7">This protein binds to 23S rRNA in the presence of protein L20.</text>
</comment>
<keyword evidence="9" id="KW-1185">Reference proteome</keyword>
<protein>
    <recommendedName>
        <fullName evidence="6">Large ribosomal subunit protein bL21</fullName>
    </recommendedName>
</protein>
<comment type="subunit">
    <text evidence="6">Part of the 50S ribosomal subunit. Contacts protein L20.</text>
</comment>
<dbReference type="SUPFAM" id="SSF141091">
    <property type="entry name" value="L21p-like"/>
    <property type="match status" value="1"/>
</dbReference>
<evidence type="ECO:0000256" key="6">
    <source>
        <dbReference type="HAMAP-Rule" id="MF_01363"/>
    </source>
</evidence>
<dbReference type="Pfam" id="PF00829">
    <property type="entry name" value="Ribosomal_L21p"/>
    <property type="match status" value="1"/>
</dbReference>
<dbReference type="Proteomes" id="UP000644115">
    <property type="component" value="Unassembled WGS sequence"/>
</dbReference>
<organism evidence="8 9">
    <name type="scientific">Lentihominibacter faecis</name>
    <dbReference type="NCBI Taxonomy" id="2764712"/>
    <lineage>
        <taxon>Bacteria</taxon>
        <taxon>Bacillati</taxon>
        <taxon>Bacillota</taxon>
        <taxon>Clostridia</taxon>
        <taxon>Peptostreptococcales</taxon>
        <taxon>Anaerovoracaceae</taxon>
        <taxon>Lentihominibacter</taxon>
    </lineage>
</organism>
<comment type="similarity">
    <text evidence="1 6 7">Belongs to the bacterial ribosomal protein bL21 family.</text>
</comment>
<dbReference type="EMBL" id="JACRWC010000108">
    <property type="protein sequence ID" value="MBC6000094.1"/>
    <property type="molecule type" value="Genomic_DNA"/>
</dbReference>
<dbReference type="InterPro" id="IPR018258">
    <property type="entry name" value="Ribosomal_bL21_CS"/>
</dbReference>
<keyword evidence="3 6" id="KW-0694">RNA-binding</keyword>
<evidence type="ECO:0000313" key="9">
    <source>
        <dbReference type="Proteomes" id="UP000644115"/>
    </source>
</evidence>
<dbReference type="GO" id="GO:0005840">
    <property type="term" value="C:ribosome"/>
    <property type="evidence" value="ECO:0007669"/>
    <property type="project" value="UniProtKB-KW"/>
</dbReference>
<dbReference type="PROSITE" id="PS01169">
    <property type="entry name" value="RIBOSOMAL_L21"/>
    <property type="match status" value="1"/>
</dbReference>
<dbReference type="NCBIfam" id="TIGR00061">
    <property type="entry name" value="L21"/>
    <property type="match status" value="1"/>
</dbReference>
<dbReference type="GO" id="GO:0006412">
    <property type="term" value="P:translation"/>
    <property type="evidence" value="ECO:0007669"/>
    <property type="project" value="UniProtKB-UniRule"/>
</dbReference>